<dbReference type="SUPFAM" id="SSF50494">
    <property type="entry name" value="Trypsin-like serine proteases"/>
    <property type="match status" value="1"/>
</dbReference>
<keyword evidence="1" id="KW-1015">Disulfide bond</keyword>
<dbReference type="Pfam" id="PF00089">
    <property type="entry name" value="Trypsin"/>
    <property type="match status" value="1"/>
</dbReference>
<dbReference type="InterPro" id="IPR009003">
    <property type="entry name" value="Peptidase_S1_PA"/>
</dbReference>
<dbReference type="InterPro" id="IPR001254">
    <property type="entry name" value="Trypsin_dom"/>
</dbReference>
<dbReference type="PROSITE" id="PS00134">
    <property type="entry name" value="TRYPSIN_HIS"/>
    <property type="match status" value="1"/>
</dbReference>
<name>A0A1B6L7B3_9HEMI</name>
<dbReference type="PANTHER" id="PTHR24252:SF7">
    <property type="entry name" value="HYALIN"/>
    <property type="match status" value="1"/>
</dbReference>
<dbReference type="InterPro" id="IPR043504">
    <property type="entry name" value="Peptidase_S1_PA_chymotrypsin"/>
</dbReference>
<dbReference type="GO" id="GO:0006508">
    <property type="term" value="P:proteolysis"/>
    <property type="evidence" value="ECO:0007669"/>
    <property type="project" value="InterPro"/>
</dbReference>
<feature type="non-terminal residue" evidence="3">
    <location>
        <position position="191"/>
    </location>
</feature>
<accession>A0A1B6L7B3</accession>
<gene>
    <name evidence="3" type="ORF">g.2149</name>
</gene>
<dbReference type="PROSITE" id="PS50240">
    <property type="entry name" value="TRYPSIN_DOM"/>
    <property type="match status" value="1"/>
</dbReference>
<dbReference type="PANTHER" id="PTHR24252">
    <property type="entry name" value="ACROSIN-RELATED"/>
    <property type="match status" value="1"/>
</dbReference>
<evidence type="ECO:0000256" key="1">
    <source>
        <dbReference type="ARBA" id="ARBA00023157"/>
    </source>
</evidence>
<reference evidence="3" key="1">
    <citation type="submission" date="2015-11" db="EMBL/GenBank/DDBJ databases">
        <title>De novo transcriptome assembly of four potential Pierce s Disease insect vectors from Arizona vineyards.</title>
        <authorList>
            <person name="Tassone E.E."/>
        </authorList>
    </citation>
    <scope>NUCLEOTIDE SEQUENCE</scope>
</reference>
<evidence type="ECO:0000259" key="2">
    <source>
        <dbReference type="PROSITE" id="PS50240"/>
    </source>
</evidence>
<sequence>VQFTVRHSAMQVPTVRSALAGLLCVLLYGSCSISLPSDSFKCGIPECGISRINLENYEDLPLIQNGEQAQLGDFPWAAALYKMEDEGMLEQHCGGTLITTHIILTAAHCLVIDGIKLRPQQIRVGLGKIYRDYYQHESTADFFTVKEVVVPQRYMGADQMFAVDIALLDLDVEVRLSNTIRPACLDLSDHF</sequence>
<evidence type="ECO:0000313" key="3">
    <source>
        <dbReference type="EMBL" id="JAT19545.1"/>
    </source>
</evidence>
<dbReference type="AlphaFoldDB" id="A0A1B6L7B3"/>
<dbReference type="Gene3D" id="2.40.10.10">
    <property type="entry name" value="Trypsin-like serine proteases"/>
    <property type="match status" value="1"/>
</dbReference>
<feature type="non-terminal residue" evidence="3">
    <location>
        <position position="1"/>
    </location>
</feature>
<proteinExistence type="predicted"/>
<dbReference type="InterPro" id="IPR018114">
    <property type="entry name" value="TRYPSIN_HIS"/>
</dbReference>
<protein>
    <recommendedName>
        <fullName evidence="2">Peptidase S1 domain-containing protein</fullName>
    </recommendedName>
</protein>
<organism evidence="3">
    <name type="scientific">Graphocephala atropunctata</name>
    <dbReference type="NCBI Taxonomy" id="36148"/>
    <lineage>
        <taxon>Eukaryota</taxon>
        <taxon>Metazoa</taxon>
        <taxon>Ecdysozoa</taxon>
        <taxon>Arthropoda</taxon>
        <taxon>Hexapoda</taxon>
        <taxon>Insecta</taxon>
        <taxon>Pterygota</taxon>
        <taxon>Neoptera</taxon>
        <taxon>Paraneoptera</taxon>
        <taxon>Hemiptera</taxon>
        <taxon>Auchenorrhyncha</taxon>
        <taxon>Membracoidea</taxon>
        <taxon>Cicadellidae</taxon>
        <taxon>Cicadellinae</taxon>
        <taxon>Cicadellini</taxon>
        <taxon>Graphocephala</taxon>
    </lineage>
</organism>
<feature type="domain" description="Peptidase S1" evidence="2">
    <location>
        <begin position="63"/>
        <end position="191"/>
    </location>
</feature>
<dbReference type="EMBL" id="GEBQ01020432">
    <property type="protein sequence ID" value="JAT19545.1"/>
    <property type="molecule type" value="Transcribed_RNA"/>
</dbReference>
<dbReference type="GO" id="GO:0004252">
    <property type="term" value="F:serine-type endopeptidase activity"/>
    <property type="evidence" value="ECO:0007669"/>
    <property type="project" value="InterPro"/>
</dbReference>